<gene>
    <name evidence="2" type="ORF">PCOR1329_LOCUS69209</name>
</gene>
<evidence type="ECO:0000313" key="3">
    <source>
        <dbReference type="Proteomes" id="UP001189429"/>
    </source>
</evidence>
<accession>A0ABN9WQP4</accession>
<evidence type="ECO:0000256" key="1">
    <source>
        <dbReference type="SAM" id="MobiDB-lite"/>
    </source>
</evidence>
<organism evidence="2 3">
    <name type="scientific">Prorocentrum cordatum</name>
    <dbReference type="NCBI Taxonomy" id="2364126"/>
    <lineage>
        <taxon>Eukaryota</taxon>
        <taxon>Sar</taxon>
        <taxon>Alveolata</taxon>
        <taxon>Dinophyceae</taxon>
        <taxon>Prorocentrales</taxon>
        <taxon>Prorocentraceae</taxon>
        <taxon>Prorocentrum</taxon>
    </lineage>
</organism>
<sequence>MAGHGAAQEIPGARYAPAAAAAPYPGGQYALTPAAAPYLGGQATGHPHLQPDAYRDCLETDIMGQKYWFNPHTQASAWSSQQLIRMNQQFYAGLSYVPAGPGQQHGPKGELGWWVWQGADAGQHMGWTMEALWKKVQPSISGTGEGDRPAEPQEQGLRADLDVEEAGQPHSRYWYNPKTLANAWTREDPLHAKVPTAVGSMAPGVSTQVRGTTGPVSRADPVGEMVQ</sequence>
<feature type="region of interest" description="Disordered" evidence="1">
    <location>
        <begin position="201"/>
        <end position="227"/>
    </location>
</feature>
<dbReference type="EMBL" id="CAUYUJ010019071">
    <property type="protein sequence ID" value="CAK0888410.1"/>
    <property type="molecule type" value="Genomic_DNA"/>
</dbReference>
<reference evidence="2" key="1">
    <citation type="submission" date="2023-10" db="EMBL/GenBank/DDBJ databases">
        <authorList>
            <person name="Chen Y."/>
            <person name="Shah S."/>
            <person name="Dougan E. K."/>
            <person name="Thang M."/>
            <person name="Chan C."/>
        </authorList>
    </citation>
    <scope>NUCLEOTIDE SEQUENCE [LARGE SCALE GENOMIC DNA]</scope>
</reference>
<evidence type="ECO:0008006" key="4">
    <source>
        <dbReference type="Google" id="ProtNLM"/>
    </source>
</evidence>
<proteinExistence type="predicted"/>
<dbReference type="Proteomes" id="UP001189429">
    <property type="component" value="Unassembled WGS sequence"/>
</dbReference>
<keyword evidence="3" id="KW-1185">Reference proteome</keyword>
<comment type="caution">
    <text evidence="2">The sequence shown here is derived from an EMBL/GenBank/DDBJ whole genome shotgun (WGS) entry which is preliminary data.</text>
</comment>
<feature type="compositionally biased region" description="Polar residues" evidence="1">
    <location>
        <begin position="205"/>
        <end position="215"/>
    </location>
</feature>
<evidence type="ECO:0000313" key="2">
    <source>
        <dbReference type="EMBL" id="CAK0888410.1"/>
    </source>
</evidence>
<name>A0ABN9WQP4_9DINO</name>
<protein>
    <recommendedName>
        <fullName evidence="4">WW domain-containing protein</fullName>
    </recommendedName>
</protein>